<proteinExistence type="predicted"/>
<gene>
    <name evidence="1" type="ORF">C0V82_09080</name>
</gene>
<dbReference type="EMBL" id="CP025611">
    <property type="protein sequence ID" value="AUN30366.1"/>
    <property type="molecule type" value="Genomic_DNA"/>
</dbReference>
<organism evidence="1 2">
    <name type="scientific">Niveispirillum cyanobacteriorum</name>
    <dbReference type="NCBI Taxonomy" id="1612173"/>
    <lineage>
        <taxon>Bacteria</taxon>
        <taxon>Pseudomonadati</taxon>
        <taxon>Pseudomonadota</taxon>
        <taxon>Alphaproteobacteria</taxon>
        <taxon>Rhodospirillales</taxon>
        <taxon>Azospirillaceae</taxon>
        <taxon>Niveispirillum</taxon>
    </lineage>
</organism>
<evidence type="ECO:0000313" key="2">
    <source>
        <dbReference type="Proteomes" id="UP000234752"/>
    </source>
</evidence>
<accession>A0A2K9NCU3</accession>
<name>A0A2K9NCU3_9PROT</name>
<keyword evidence="2" id="KW-1185">Reference proteome</keyword>
<protein>
    <submittedName>
        <fullName evidence="1">Uncharacterized protein</fullName>
    </submittedName>
</protein>
<sequence length="153" mass="16588">MTLIQHHQPILFRAQPMRPDDVPARLDQAEMLARQGAVMLAWGGLPLTATLPQGVTLTPLPGAQESAEVPGLMMDAVGHVADHSWKKRRAAALLALFAGMQPRLIVLDGAPSLFRFELRPLLEMARRRDPAPGVRVWPEGATVGPELLGLVKG</sequence>
<dbReference type="OrthoDB" id="503443at2"/>
<evidence type="ECO:0000313" key="1">
    <source>
        <dbReference type="EMBL" id="AUN30366.1"/>
    </source>
</evidence>
<dbReference type="RefSeq" id="WP_102112055.1">
    <property type="nucleotide sequence ID" value="NZ_BMGN01000002.1"/>
</dbReference>
<dbReference type="Proteomes" id="UP000234752">
    <property type="component" value="Chromosome eg_1"/>
</dbReference>
<reference evidence="1 2" key="1">
    <citation type="submission" date="2017-12" db="EMBL/GenBank/DDBJ databases">
        <title>Genomes of bacteria within cyanobacterial aggregates.</title>
        <authorList>
            <person name="Cai H."/>
        </authorList>
    </citation>
    <scope>NUCLEOTIDE SEQUENCE [LARGE SCALE GENOMIC DNA]</scope>
    <source>
        <strain evidence="1 2">TH16</strain>
    </source>
</reference>
<dbReference type="KEGG" id="ncb:C0V82_09080"/>
<dbReference type="AlphaFoldDB" id="A0A2K9NCU3"/>